<keyword evidence="1" id="KW-0812">Transmembrane</keyword>
<evidence type="ECO:0000313" key="2">
    <source>
        <dbReference type="EMBL" id="GLI55388.1"/>
    </source>
</evidence>
<dbReference type="RefSeq" id="WP_281833808.1">
    <property type="nucleotide sequence ID" value="NZ_BSDY01000003.1"/>
</dbReference>
<organism evidence="2 3">
    <name type="scientific">Propionigenium maris DSM 9537</name>
    <dbReference type="NCBI Taxonomy" id="1123000"/>
    <lineage>
        <taxon>Bacteria</taxon>
        <taxon>Fusobacteriati</taxon>
        <taxon>Fusobacteriota</taxon>
        <taxon>Fusobacteriia</taxon>
        <taxon>Fusobacteriales</taxon>
        <taxon>Fusobacteriaceae</taxon>
        <taxon>Propionigenium</taxon>
    </lineage>
</organism>
<accession>A0A9W6GHL8</accession>
<dbReference type="AlphaFoldDB" id="A0A9W6GHL8"/>
<sequence>MVNIIVSSSIIFLSIAIVLVGGIGALCQNLWLGYLGTDKYKEQPIKKKGVVPSVMFFFPLPFTTYTYVFFRALTSKNPKLNIRKIGALRKRIFKLHLKKR</sequence>
<name>A0A9W6GHL8_9FUSO</name>
<comment type="caution">
    <text evidence="2">The sequence shown here is derived from an EMBL/GenBank/DDBJ whole genome shotgun (WGS) entry which is preliminary data.</text>
</comment>
<evidence type="ECO:0000256" key="1">
    <source>
        <dbReference type="SAM" id="Phobius"/>
    </source>
</evidence>
<keyword evidence="3" id="KW-1185">Reference proteome</keyword>
<feature type="transmembrane region" description="Helical" evidence="1">
    <location>
        <begin position="54"/>
        <end position="74"/>
    </location>
</feature>
<feature type="transmembrane region" description="Helical" evidence="1">
    <location>
        <begin position="12"/>
        <end position="34"/>
    </location>
</feature>
<dbReference type="Proteomes" id="UP001144471">
    <property type="component" value="Unassembled WGS sequence"/>
</dbReference>
<gene>
    <name evidence="2" type="ORF">PM10SUCC1_09020</name>
</gene>
<dbReference type="EMBL" id="BSDY01000003">
    <property type="protein sequence ID" value="GLI55388.1"/>
    <property type="molecule type" value="Genomic_DNA"/>
</dbReference>
<evidence type="ECO:0000313" key="3">
    <source>
        <dbReference type="Proteomes" id="UP001144471"/>
    </source>
</evidence>
<keyword evidence="1" id="KW-1133">Transmembrane helix</keyword>
<reference evidence="2" key="1">
    <citation type="submission" date="2022-12" db="EMBL/GenBank/DDBJ databases">
        <title>Reference genome sequencing for broad-spectrum identification of bacterial and archaeal isolates by mass spectrometry.</title>
        <authorList>
            <person name="Sekiguchi Y."/>
            <person name="Tourlousse D.M."/>
        </authorList>
    </citation>
    <scope>NUCLEOTIDE SEQUENCE</scope>
    <source>
        <strain evidence="2">10succ1</strain>
    </source>
</reference>
<keyword evidence="1" id="KW-0472">Membrane</keyword>
<protein>
    <submittedName>
        <fullName evidence="2">Uncharacterized protein</fullName>
    </submittedName>
</protein>
<proteinExistence type="predicted"/>